<name>A0ABR9ECM4_9GAMM</name>
<evidence type="ECO:0000313" key="2">
    <source>
        <dbReference type="Proteomes" id="UP000615755"/>
    </source>
</evidence>
<sequence length="38" mass="4628">MYRWLDGLSIIFGNNNKPFNTAYYFTERYSLFLLNTLM</sequence>
<protein>
    <submittedName>
        <fullName evidence="1">Uncharacterized protein</fullName>
    </submittedName>
</protein>
<dbReference type="Proteomes" id="UP000615755">
    <property type="component" value="Unassembled WGS sequence"/>
</dbReference>
<dbReference type="EMBL" id="AQGV01000012">
    <property type="protein sequence ID" value="MBE0368744.1"/>
    <property type="molecule type" value="Genomic_DNA"/>
</dbReference>
<proteinExistence type="predicted"/>
<reference evidence="1 2" key="1">
    <citation type="submission" date="2015-03" db="EMBL/GenBank/DDBJ databases">
        <title>Genome sequence of Pseudoalteromonas aurantia.</title>
        <authorList>
            <person name="Xie B.-B."/>
            <person name="Rong J.-C."/>
            <person name="Qin Q.-L."/>
            <person name="Zhang Y.-Z."/>
        </authorList>
    </citation>
    <scope>NUCLEOTIDE SEQUENCE [LARGE SCALE GENOMIC DNA]</scope>
    <source>
        <strain evidence="1 2">208</strain>
    </source>
</reference>
<keyword evidence="2" id="KW-1185">Reference proteome</keyword>
<evidence type="ECO:0000313" key="1">
    <source>
        <dbReference type="EMBL" id="MBE0368744.1"/>
    </source>
</evidence>
<comment type="caution">
    <text evidence="1">The sequence shown here is derived from an EMBL/GenBank/DDBJ whole genome shotgun (WGS) entry which is preliminary data.</text>
</comment>
<accession>A0ABR9ECM4</accession>
<gene>
    <name evidence="1" type="ORF">PAUR_a2424</name>
</gene>
<organism evidence="1 2">
    <name type="scientific">Pseudoalteromonas aurantia 208</name>
    <dbReference type="NCBI Taxonomy" id="1314867"/>
    <lineage>
        <taxon>Bacteria</taxon>
        <taxon>Pseudomonadati</taxon>
        <taxon>Pseudomonadota</taxon>
        <taxon>Gammaproteobacteria</taxon>
        <taxon>Alteromonadales</taxon>
        <taxon>Pseudoalteromonadaceae</taxon>
        <taxon>Pseudoalteromonas</taxon>
    </lineage>
</organism>